<dbReference type="EMBL" id="MT631135">
    <property type="protein sequence ID" value="QNO45568.1"/>
    <property type="molecule type" value="Genomic_DNA"/>
</dbReference>
<sequence length="77" mass="8636">MYDFDVPFDNNQAERDVRMMKLRQKISGTFRTAIGADVFCGIRGYISTVRKNGCRMLDAIQDALRGDPFIPSGCVGE</sequence>
<dbReference type="Pfam" id="PF03050">
    <property type="entry name" value="DDE_Tnp_IS66"/>
    <property type="match status" value="1"/>
</dbReference>
<accession>A0A7G9YC34</accession>
<reference evidence="2" key="1">
    <citation type="submission" date="2020-06" db="EMBL/GenBank/DDBJ databases">
        <title>Unique genomic features of the anaerobic methanotrophic archaea.</title>
        <authorList>
            <person name="Chadwick G.L."/>
            <person name="Skennerton C.T."/>
            <person name="Laso-Perez R."/>
            <person name="Leu A.O."/>
            <person name="Speth D.R."/>
            <person name="Yu H."/>
            <person name="Morgan-Lang C."/>
            <person name="Hatzenpichler R."/>
            <person name="Goudeau D."/>
            <person name="Malmstrom R."/>
            <person name="Brazelton W.J."/>
            <person name="Woyke T."/>
            <person name="Hallam S.J."/>
            <person name="Tyson G.W."/>
            <person name="Wegener G."/>
            <person name="Boetius A."/>
            <person name="Orphan V."/>
        </authorList>
    </citation>
    <scope>NUCLEOTIDE SEQUENCE</scope>
</reference>
<gene>
    <name evidence="2" type="ORF">MGFDKJCL_00001</name>
</gene>
<dbReference type="PANTHER" id="PTHR33678:SF1">
    <property type="entry name" value="BLL1576 PROTEIN"/>
    <property type="match status" value="1"/>
</dbReference>
<evidence type="ECO:0000313" key="2">
    <source>
        <dbReference type="EMBL" id="QNO45568.1"/>
    </source>
</evidence>
<dbReference type="InterPro" id="IPR052344">
    <property type="entry name" value="Transposase-related"/>
</dbReference>
<proteinExistence type="predicted"/>
<evidence type="ECO:0000259" key="1">
    <source>
        <dbReference type="Pfam" id="PF03050"/>
    </source>
</evidence>
<organism evidence="2">
    <name type="scientific">Candidatus Methanogaster sp. ANME-2c ERB4</name>
    <dbReference type="NCBI Taxonomy" id="2759911"/>
    <lineage>
        <taxon>Archaea</taxon>
        <taxon>Methanobacteriati</taxon>
        <taxon>Methanobacteriota</taxon>
        <taxon>Stenosarchaea group</taxon>
        <taxon>Methanomicrobia</taxon>
        <taxon>Methanosarcinales</taxon>
        <taxon>ANME-2 cluster</taxon>
        <taxon>Candidatus Methanogasteraceae</taxon>
        <taxon>Candidatus Methanogaster</taxon>
    </lineage>
</organism>
<protein>
    <recommendedName>
        <fullName evidence="1">Transposase IS66 central domain-containing protein</fullName>
    </recommendedName>
</protein>
<dbReference type="InterPro" id="IPR004291">
    <property type="entry name" value="Transposase_IS66_central"/>
</dbReference>
<feature type="domain" description="Transposase IS66 central" evidence="1">
    <location>
        <begin position="2"/>
        <end position="37"/>
    </location>
</feature>
<name>A0A7G9YC34_9EURY</name>
<dbReference type="AlphaFoldDB" id="A0A7G9YC34"/>
<dbReference type="PANTHER" id="PTHR33678">
    <property type="entry name" value="BLL1576 PROTEIN"/>
    <property type="match status" value="1"/>
</dbReference>